<sequence length="55" mass="5836">MHVVTDDMLSIGSAEDCYMAVAASLVETPSATTDNNSLITRLANPSKMSSKSIIF</sequence>
<accession>A0A898KA02</accession>
<proteinExistence type="predicted"/>
<dbReference type="EMBL" id="MW495044">
    <property type="protein sequence ID" value="QSJ03726.1"/>
    <property type="molecule type" value="Genomic_DNA"/>
</dbReference>
<dbReference type="KEGG" id="vg:65133496"/>
<evidence type="ECO:0000313" key="2">
    <source>
        <dbReference type="Proteomes" id="UP000663176"/>
    </source>
</evidence>
<dbReference type="Proteomes" id="UP000663176">
    <property type="component" value="Segment"/>
</dbReference>
<reference evidence="1" key="1">
    <citation type="submission" date="2021-01" db="EMBL/GenBank/DDBJ databases">
        <authorList>
            <person name="Li S."/>
            <person name="Lin Y."/>
        </authorList>
    </citation>
    <scope>NUCLEOTIDE SEQUENCE</scope>
</reference>
<dbReference type="RefSeq" id="YP_010114894.1">
    <property type="nucleotide sequence ID" value="NC_055919.1"/>
</dbReference>
<protein>
    <submittedName>
        <fullName evidence="1">Uncharacterized protein</fullName>
    </submittedName>
</protein>
<name>A0A898KA02_9CAUD</name>
<organism evidence="1 2">
    <name type="scientific">Klebsiella phage vB_KpnP_P184</name>
    <dbReference type="NCBI Taxonomy" id="2806547"/>
    <lineage>
        <taxon>Viruses</taxon>
        <taxon>Duplodnaviria</taxon>
        <taxon>Heunggongvirae</taxon>
        <taxon>Uroviricota</taxon>
        <taxon>Caudoviricetes</taxon>
        <taxon>Schitoviridae</taxon>
        <taxon>Efbeekayvirus</taxon>
        <taxon>Efbeekayvirus P184</taxon>
    </lineage>
</organism>
<keyword evidence="2" id="KW-1185">Reference proteome</keyword>
<evidence type="ECO:0000313" key="1">
    <source>
        <dbReference type="EMBL" id="QSJ03726.1"/>
    </source>
</evidence>
<dbReference type="GeneID" id="65133496"/>